<proteinExistence type="predicted"/>
<dbReference type="AlphaFoldDB" id="A0A0R3W975"/>
<dbReference type="EMBL" id="UYRS01018559">
    <property type="protein sequence ID" value="VDK37664.1"/>
    <property type="molecule type" value="Genomic_DNA"/>
</dbReference>
<name>A0A0R3W975_TAEAS</name>
<reference evidence="1 2" key="2">
    <citation type="submission" date="2018-11" db="EMBL/GenBank/DDBJ databases">
        <authorList>
            <consortium name="Pathogen Informatics"/>
        </authorList>
    </citation>
    <scope>NUCLEOTIDE SEQUENCE [LARGE SCALE GENOMIC DNA]</scope>
</reference>
<protein>
    <submittedName>
        <fullName evidence="1 3">Uncharacterized protein</fullName>
    </submittedName>
</protein>
<dbReference type="WBParaSite" id="TASK_0000698201-mRNA-1">
    <property type="protein sequence ID" value="TASK_0000698201-mRNA-1"/>
    <property type="gene ID" value="TASK_0000698201"/>
</dbReference>
<accession>A0A0R3W975</accession>
<dbReference type="Proteomes" id="UP000282613">
    <property type="component" value="Unassembled WGS sequence"/>
</dbReference>
<reference evidence="3" key="1">
    <citation type="submission" date="2017-02" db="UniProtKB">
        <authorList>
            <consortium name="WormBaseParasite"/>
        </authorList>
    </citation>
    <scope>IDENTIFICATION</scope>
</reference>
<organism evidence="3">
    <name type="scientific">Taenia asiatica</name>
    <name type="common">Asian tapeworm</name>
    <dbReference type="NCBI Taxonomy" id="60517"/>
    <lineage>
        <taxon>Eukaryota</taxon>
        <taxon>Metazoa</taxon>
        <taxon>Spiralia</taxon>
        <taxon>Lophotrochozoa</taxon>
        <taxon>Platyhelminthes</taxon>
        <taxon>Cestoda</taxon>
        <taxon>Eucestoda</taxon>
        <taxon>Cyclophyllidea</taxon>
        <taxon>Taeniidae</taxon>
        <taxon>Taenia</taxon>
    </lineage>
</organism>
<gene>
    <name evidence="1" type="ORF">TASK_LOCUS6983</name>
</gene>
<evidence type="ECO:0000313" key="1">
    <source>
        <dbReference type="EMBL" id="VDK37664.1"/>
    </source>
</evidence>
<evidence type="ECO:0000313" key="3">
    <source>
        <dbReference type="WBParaSite" id="TASK_0000698201-mRNA-1"/>
    </source>
</evidence>
<sequence>MPRQKMYCRRWKETRSYWHDPESNIVAQPHVVDDANVIRGTPLHRPPMSLITMSSVLPSHPSNLQAIEEVIGSDLTDPSYQLYWIHTSVLVMNGNGGLRNVLTTLDVEVEEEEEEEEEASRVHFIDISMQASSTVPR</sequence>
<keyword evidence="2" id="KW-1185">Reference proteome</keyword>
<evidence type="ECO:0000313" key="2">
    <source>
        <dbReference type="Proteomes" id="UP000282613"/>
    </source>
</evidence>